<dbReference type="VEuPathDB" id="AmoebaDB:FDP41_011005"/>
<dbReference type="GO" id="GO:0036228">
    <property type="term" value="P:protein localization to nuclear inner membrane"/>
    <property type="evidence" value="ECO:0007669"/>
    <property type="project" value="TreeGrafter"/>
</dbReference>
<dbReference type="OMA" id="SWAPFQK"/>
<dbReference type="GO" id="GO:0000972">
    <property type="term" value="P:transcription-dependent tethering of RNA polymerase II gene DNA at nuclear periphery"/>
    <property type="evidence" value="ECO:0007669"/>
    <property type="project" value="TreeGrafter"/>
</dbReference>
<dbReference type="InterPro" id="IPR042537">
    <property type="entry name" value="Nucleoporin_Nup155_C_2"/>
</dbReference>
<dbReference type="Gene3D" id="1.25.40.450">
    <property type="entry name" value="Nucleoporin, helical domain, N-terminal subdomain"/>
    <property type="match status" value="1"/>
</dbReference>
<evidence type="ECO:0000256" key="1">
    <source>
        <dbReference type="ARBA" id="ARBA00004123"/>
    </source>
</evidence>
<sequence>MKPSIVQRIPSITPTSSALGASSSPATFPSIVISSKEQVQHAGKILDQNLVKDSDFVDVQLLSKHHIVTGDDFFVKKQFVALPDPIFEEYRRLEYKCYMGIFPEIHRAWITIDNKFFIWSYLDGSDFNEYDELDQVIISAGLVKPKPGVFKDYVKYLLVLATPVEVALVALTFNNNNVASPSGAAHLDQQHLTFDSQTGAIYSEMELFATNYIIPSDNVNMIKIVGTQNGRIFMCGKDGCLYELTYEPEEGWFKSKCRKLNHSQSFVGILVPAFLKFTHDDPIIDIVVDDTRNFLYTLSENMTIEVYDLGRDGMGMNKIVSYSKLISDVMRKFPNTNRDYSNMKIISIAPVTSYESKIINLVAISSKGDRLFFSTNATSGATLGSPVLSLMDIKPLSLPKSSLHRRVNEIHECFYKDGAFILAGARSDEVDGLVCVSMERKTIANTYPEYSVPIYENINVINLDNGRTHAIAEIPLYLDPLLVSSDNALNEITVQHIKPPREFVCLSSSGMHLLIKLRPVDFLQQILQQTQPEELLKSFVSRYGEDETCAMCVMLACSPPPYNTITDSSQIVYLDDHQLNRRAEETFFRFGGMPQFEIVSDTRRNFLFNNDIMGGPVSTQDISHSAKHNGLYLYLSRLLRPLWNSPLFNYKRMENEIVITSTRYSLRQLKYMLQALLAVLNFMDRYPHLFGEAQSGHGKTIQDKYLDLVHIKKDEEAKRLEQKSLNSLYNLLKRSYQALLFFFFMTRCDIGEKLAQVPPNRVSHFAEVTFRNLILQDQGEEVMREMVRLVILSGENVETICNELKSCDVFFNQYDLEEYKALNLLERAKVQKDEPLLMNSLEIYKKIAGQINVLVVCKEFQKLGYYSGAVDLALSSAELRDPKNLALEWVKGGKSALDVADQQAYKARAECYNCALGVLEDFIKKRTGLQDVGVESAATSDSVNREKMFNAVIEKMSKSKDPLFHETLYLWLIEHNLSAKLLSLNTPYIEDFLLKQNKHYEELSTYYINNRRFDKAAKVLQRLAETKSSDRDLDMRIQNLTHAINYAKAAQTQDDLLTILQDKLDVARIQKRVLSQIQMLPRTDETMNAITTLNSSLLDLNTLYNVYADPMDLLESRLCILHCARHKDDKLIQELWNELIDISMKNGLQYTEDKIASLGKDLSGIFFPLEFICGQLEKRTLDKQPSDWVIKLMKEKVGIRHLDLYNAYHNLFILLSPGSGTIDDDLSMFAQGKYGGLPNTPQMLIRILDNITRILNDWIHEIFNQTYDSYSAQQTFSSGDIKKDIDEYMSVLDTFNNTKTQEIRRQFSEILRKINK</sequence>
<dbReference type="VEuPathDB" id="AmoebaDB:NF0086670"/>
<dbReference type="Pfam" id="PF08801">
    <property type="entry name" value="Nucleoporin_N"/>
    <property type="match status" value="1"/>
</dbReference>
<dbReference type="EMBL" id="VFQX01000007">
    <property type="protein sequence ID" value="KAF0983027.1"/>
    <property type="molecule type" value="Genomic_DNA"/>
</dbReference>
<evidence type="ECO:0008006" key="9">
    <source>
        <dbReference type="Google" id="ProtNLM"/>
    </source>
</evidence>
<reference evidence="7 8" key="1">
    <citation type="journal article" date="2019" name="Sci. Rep.">
        <title>Nanopore sequencing improves the draft genome of the human pathogenic amoeba Naegleria fowleri.</title>
        <authorList>
            <person name="Liechti N."/>
            <person name="Schurch N."/>
            <person name="Bruggmann R."/>
            <person name="Wittwer M."/>
        </authorList>
    </citation>
    <scope>NUCLEOTIDE SEQUENCE [LARGE SCALE GENOMIC DNA]</scope>
    <source>
        <strain evidence="7 8">ATCC 30894</strain>
    </source>
</reference>
<dbReference type="Proteomes" id="UP000444721">
    <property type="component" value="Unassembled WGS sequence"/>
</dbReference>
<evidence type="ECO:0000313" key="7">
    <source>
        <dbReference type="EMBL" id="KAF0983027.1"/>
    </source>
</evidence>
<dbReference type="RefSeq" id="XP_044567740.1">
    <property type="nucleotide sequence ID" value="XM_044701367.1"/>
</dbReference>
<dbReference type="InterPro" id="IPR014908">
    <property type="entry name" value="Nucleoporin_Nup133/Nup155_N"/>
</dbReference>
<dbReference type="VEuPathDB" id="AmoebaDB:NfTy_016350"/>
<feature type="domain" description="Nucleoporin Nup133/Nup155-like C-terminal" evidence="5">
    <location>
        <begin position="625"/>
        <end position="1296"/>
    </location>
</feature>
<comment type="caution">
    <text evidence="7">The sequence shown here is derived from an EMBL/GenBank/DDBJ whole genome shotgun (WGS) entry which is preliminary data.</text>
</comment>
<dbReference type="GO" id="GO:0006405">
    <property type="term" value="P:RNA export from nucleus"/>
    <property type="evidence" value="ECO:0007669"/>
    <property type="project" value="TreeGrafter"/>
</dbReference>
<comment type="similarity">
    <text evidence="2">Belongs to the non-repetitive/WGA-negative nucleoporin family.</text>
</comment>
<organism evidence="7 8">
    <name type="scientific">Naegleria fowleri</name>
    <name type="common">Brain eating amoeba</name>
    <dbReference type="NCBI Taxonomy" id="5763"/>
    <lineage>
        <taxon>Eukaryota</taxon>
        <taxon>Discoba</taxon>
        <taxon>Heterolobosea</taxon>
        <taxon>Tetramitia</taxon>
        <taxon>Eutetramitia</taxon>
        <taxon>Vahlkampfiidae</taxon>
        <taxon>Naegleria</taxon>
    </lineage>
</organism>
<proteinExistence type="inferred from homology"/>
<dbReference type="InterPro" id="IPR042533">
    <property type="entry name" value="Nucleoporin_Nup155_C_1"/>
</dbReference>
<dbReference type="Gene3D" id="1.25.40.440">
    <property type="entry name" value="Nucleoporin, helical domain, central subdomain"/>
    <property type="match status" value="1"/>
</dbReference>
<dbReference type="GO" id="GO:0044611">
    <property type="term" value="C:nuclear pore inner ring"/>
    <property type="evidence" value="ECO:0007669"/>
    <property type="project" value="TreeGrafter"/>
</dbReference>
<keyword evidence="3" id="KW-0813">Transport</keyword>
<dbReference type="InterPro" id="IPR011047">
    <property type="entry name" value="Quinoprotein_ADH-like_sf"/>
</dbReference>
<evidence type="ECO:0000259" key="6">
    <source>
        <dbReference type="Pfam" id="PF08801"/>
    </source>
</evidence>
<evidence type="ECO:0000256" key="2">
    <source>
        <dbReference type="ARBA" id="ARBA00007373"/>
    </source>
</evidence>
<dbReference type="InterPro" id="IPR042538">
    <property type="entry name" value="Nucleoporin_Nup155_C_3"/>
</dbReference>
<dbReference type="PANTHER" id="PTHR10350">
    <property type="entry name" value="NUCLEAR PORE COMPLEX PROTEIN NUP155"/>
    <property type="match status" value="1"/>
</dbReference>
<evidence type="ECO:0000313" key="8">
    <source>
        <dbReference type="Proteomes" id="UP000444721"/>
    </source>
</evidence>
<keyword evidence="8" id="KW-1185">Reference proteome</keyword>
<dbReference type="GeneID" id="68118220"/>
<gene>
    <name evidence="7" type="ORF">FDP41_011005</name>
</gene>
<dbReference type="Gene3D" id="1.20.58.1780">
    <property type="match status" value="1"/>
</dbReference>
<evidence type="ECO:0000259" key="5">
    <source>
        <dbReference type="Pfam" id="PF03177"/>
    </source>
</evidence>
<dbReference type="InterPro" id="IPR004870">
    <property type="entry name" value="Nucleoporin_Nup155"/>
</dbReference>
<accession>A0A6A5C0M1</accession>
<dbReference type="InterPro" id="IPR007187">
    <property type="entry name" value="Nucleoporin_Nup133/Nup155_C"/>
</dbReference>
<dbReference type="OrthoDB" id="338970at2759"/>
<evidence type="ECO:0000256" key="3">
    <source>
        <dbReference type="ARBA" id="ARBA00022448"/>
    </source>
</evidence>
<dbReference type="PANTHER" id="PTHR10350:SF6">
    <property type="entry name" value="NUCLEAR PORE COMPLEX PROTEIN NUP155"/>
    <property type="match status" value="1"/>
</dbReference>
<protein>
    <recommendedName>
        <fullName evidence="9">Nucleoporin Nup133/Nup155-like N-terminal domain-containing protein</fullName>
    </recommendedName>
</protein>
<feature type="domain" description="Nucleoporin Nup133/Nup155-like N-terminal" evidence="6">
    <location>
        <begin position="74"/>
        <end position="448"/>
    </location>
</feature>
<evidence type="ECO:0000256" key="4">
    <source>
        <dbReference type="ARBA" id="ARBA00023242"/>
    </source>
</evidence>
<dbReference type="GO" id="GO:0006606">
    <property type="term" value="P:protein import into nucleus"/>
    <property type="evidence" value="ECO:0007669"/>
    <property type="project" value="TreeGrafter"/>
</dbReference>
<keyword evidence="4" id="KW-0539">Nucleus</keyword>
<dbReference type="SUPFAM" id="SSF50998">
    <property type="entry name" value="Quinoprotein alcohol dehydrogenase-like"/>
    <property type="match status" value="1"/>
</dbReference>
<dbReference type="Gene3D" id="1.20.120.1880">
    <property type="entry name" value="Nucleoporin, helical C-terminal domain"/>
    <property type="match status" value="1"/>
</dbReference>
<name>A0A6A5C0M1_NAEFO</name>
<dbReference type="Pfam" id="PF03177">
    <property type="entry name" value="Nucleoporin_C"/>
    <property type="match status" value="1"/>
</dbReference>
<comment type="subcellular location">
    <subcellularLocation>
        <location evidence="1">Nucleus</location>
    </subcellularLocation>
</comment>
<dbReference type="GO" id="GO:0017056">
    <property type="term" value="F:structural constituent of nuclear pore"/>
    <property type="evidence" value="ECO:0007669"/>
    <property type="project" value="InterPro"/>
</dbReference>